<reference evidence="2" key="1">
    <citation type="submission" date="2022-08" db="EMBL/GenBank/DDBJ databases">
        <authorList>
            <person name="Kallberg Y."/>
            <person name="Tangrot J."/>
            <person name="Rosling A."/>
        </authorList>
    </citation>
    <scope>NUCLEOTIDE SEQUENCE</scope>
    <source>
        <strain evidence="2">Wild A</strain>
    </source>
</reference>
<sequence length="184" mass="20824">MAKNFRKLTWDNKKKLAFQIADGLNYLHNENILHSSNNAKITDFGISKNMNAQNSSIHIGIFGRNPYIDPKILIDLKFQHIKASDIYSFGVVMLEISNGVSPFESLMSKGDQRIKITSGARETSIEGTPHCYEMLYKNCWDMTPENRPKIKNVLEKFKDMGFGVDCKKVSLSENSSPEDPSSID</sequence>
<dbReference type="AlphaFoldDB" id="A0A9W4SRL5"/>
<accession>A0A9W4SRL5</accession>
<keyword evidence="3" id="KW-1185">Reference proteome</keyword>
<evidence type="ECO:0000259" key="1">
    <source>
        <dbReference type="PROSITE" id="PS50011"/>
    </source>
</evidence>
<dbReference type="EMBL" id="CAMKVN010001976">
    <property type="protein sequence ID" value="CAI2179051.1"/>
    <property type="molecule type" value="Genomic_DNA"/>
</dbReference>
<dbReference type="Gene3D" id="1.10.510.10">
    <property type="entry name" value="Transferase(Phosphotransferase) domain 1"/>
    <property type="match status" value="1"/>
</dbReference>
<dbReference type="InterPro" id="IPR020635">
    <property type="entry name" value="Tyr_kinase_cat_dom"/>
</dbReference>
<dbReference type="InterPro" id="IPR051681">
    <property type="entry name" value="Ser/Thr_Kinases-Pseudokinases"/>
</dbReference>
<gene>
    <name evidence="2" type="ORF">FWILDA_LOCUS8894</name>
</gene>
<evidence type="ECO:0000313" key="2">
    <source>
        <dbReference type="EMBL" id="CAI2179051.1"/>
    </source>
</evidence>
<dbReference type="GO" id="GO:0004674">
    <property type="term" value="F:protein serine/threonine kinase activity"/>
    <property type="evidence" value="ECO:0007669"/>
    <property type="project" value="TreeGrafter"/>
</dbReference>
<feature type="domain" description="Protein kinase" evidence="1">
    <location>
        <begin position="1"/>
        <end position="162"/>
    </location>
</feature>
<dbReference type="GO" id="GO:0004713">
    <property type="term" value="F:protein tyrosine kinase activity"/>
    <property type="evidence" value="ECO:0007669"/>
    <property type="project" value="InterPro"/>
</dbReference>
<dbReference type="OrthoDB" id="2390637at2759"/>
<name>A0A9W4SRL5_9GLOM</name>
<dbReference type="InterPro" id="IPR011009">
    <property type="entry name" value="Kinase-like_dom_sf"/>
</dbReference>
<dbReference type="Pfam" id="PF07714">
    <property type="entry name" value="PK_Tyr_Ser-Thr"/>
    <property type="match status" value="1"/>
</dbReference>
<dbReference type="InterPro" id="IPR000719">
    <property type="entry name" value="Prot_kinase_dom"/>
</dbReference>
<dbReference type="SUPFAM" id="SSF56112">
    <property type="entry name" value="Protein kinase-like (PK-like)"/>
    <property type="match status" value="1"/>
</dbReference>
<proteinExistence type="predicted"/>
<organism evidence="2 3">
    <name type="scientific">Funneliformis geosporum</name>
    <dbReference type="NCBI Taxonomy" id="1117311"/>
    <lineage>
        <taxon>Eukaryota</taxon>
        <taxon>Fungi</taxon>
        <taxon>Fungi incertae sedis</taxon>
        <taxon>Mucoromycota</taxon>
        <taxon>Glomeromycotina</taxon>
        <taxon>Glomeromycetes</taxon>
        <taxon>Glomerales</taxon>
        <taxon>Glomeraceae</taxon>
        <taxon>Funneliformis</taxon>
    </lineage>
</organism>
<dbReference type="SMART" id="SM00219">
    <property type="entry name" value="TyrKc"/>
    <property type="match status" value="1"/>
</dbReference>
<protein>
    <submittedName>
        <fullName evidence="2">12421_t:CDS:1</fullName>
    </submittedName>
</protein>
<comment type="caution">
    <text evidence="2">The sequence shown here is derived from an EMBL/GenBank/DDBJ whole genome shotgun (WGS) entry which is preliminary data.</text>
</comment>
<dbReference type="InterPro" id="IPR001245">
    <property type="entry name" value="Ser-Thr/Tyr_kinase_cat_dom"/>
</dbReference>
<dbReference type="PROSITE" id="PS50011">
    <property type="entry name" value="PROTEIN_KINASE_DOM"/>
    <property type="match status" value="1"/>
</dbReference>
<dbReference type="GO" id="GO:0005524">
    <property type="term" value="F:ATP binding"/>
    <property type="evidence" value="ECO:0007669"/>
    <property type="project" value="InterPro"/>
</dbReference>
<evidence type="ECO:0000313" key="3">
    <source>
        <dbReference type="Proteomes" id="UP001153678"/>
    </source>
</evidence>
<dbReference type="PANTHER" id="PTHR44329">
    <property type="entry name" value="SERINE/THREONINE-PROTEIN KINASE TNNI3K-RELATED"/>
    <property type="match status" value="1"/>
</dbReference>
<dbReference type="Proteomes" id="UP001153678">
    <property type="component" value="Unassembled WGS sequence"/>
</dbReference>